<dbReference type="OrthoDB" id="1121756at2"/>
<dbReference type="Pfam" id="PF13648">
    <property type="entry name" value="Lipocalin_4"/>
    <property type="match status" value="1"/>
</dbReference>
<organism evidence="2 3">
    <name type="scientific">Subsaximicrobium wynnwilliamsii</name>
    <dbReference type="NCBI Taxonomy" id="291179"/>
    <lineage>
        <taxon>Bacteria</taxon>
        <taxon>Pseudomonadati</taxon>
        <taxon>Bacteroidota</taxon>
        <taxon>Flavobacteriia</taxon>
        <taxon>Flavobacteriales</taxon>
        <taxon>Flavobacteriaceae</taxon>
        <taxon>Subsaximicrobium</taxon>
    </lineage>
</organism>
<dbReference type="RefSeq" id="WP_147087472.1">
    <property type="nucleotide sequence ID" value="NZ_VORM01000018.1"/>
</dbReference>
<protein>
    <submittedName>
        <fullName evidence="2">Lipocalin</fullName>
    </submittedName>
</protein>
<sequence length="156" mass="17452">MKNALLAVTLVCLFSCGGSKVVRESEKTIKGNWNLNSITYSKTGDYDVTLLNDTSKDCFENSTWQFVPNNNTGTYSIINADCNTGDRYFNFDIEEADATTGLYDFMLKPTNEKGKSETDAGFRMKLTAISENSMQWQQTVISNGAPFIINMNFTKL</sequence>
<name>A0A5C6ZF61_9FLAO</name>
<evidence type="ECO:0000259" key="1">
    <source>
        <dbReference type="Pfam" id="PF13648"/>
    </source>
</evidence>
<evidence type="ECO:0000313" key="2">
    <source>
        <dbReference type="EMBL" id="TXD87842.1"/>
    </source>
</evidence>
<feature type="domain" description="Lipocalin-like" evidence="1">
    <location>
        <begin position="29"/>
        <end position="136"/>
    </location>
</feature>
<dbReference type="AlphaFoldDB" id="A0A5C6ZF61"/>
<comment type="caution">
    <text evidence="2">The sequence shown here is derived from an EMBL/GenBank/DDBJ whole genome shotgun (WGS) entry which is preliminary data.</text>
</comment>
<gene>
    <name evidence="2" type="ORF">ESY86_15330</name>
</gene>
<accession>A0A5C6ZF61</accession>
<keyword evidence="3" id="KW-1185">Reference proteome</keyword>
<evidence type="ECO:0000313" key="3">
    <source>
        <dbReference type="Proteomes" id="UP000321578"/>
    </source>
</evidence>
<dbReference type="EMBL" id="VORO01000019">
    <property type="protein sequence ID" value="TXD87842.1"/>
    <property type="molecule type" value="Genomic_DNA"/>
</dbReference>
<proteinExistence type="predicted"/>
<dbReference type="Proteomes" id="UP000321578">
    <property type="component" value="Unassembled WGS sequence"/>
</dbReference>
<reference evidence="2 3" key="1">
    <citation type="submission" date="2019-08" db="EMBL/GenBank/DDBJ databases">
        <title>Genomes of Subsaximicrobium wynnwilliamsii strains.</title>
        <authorList>
            <person name="Bowman J.P."/>
        </authorList>
    </citation>
    <scope>NUCLEOTIDE SEQUENCE [LARGE SCALE GENOMIC DNA]</scope>
    <source>
        <strain evidence="2 3">2-80-2</strain>
    </source>
</reference>
<dbReference type="InterPro" id="IPR024311">
    <property type="entry name" value="Lipocalin-like"/>
</dbReference>